<dbReference type="PANTHER" id="PTHR35910:SF6">
    <property type="entry name" value="2EXR DOMAIN-CONTAINING PROTEIN"/>
    <property type="match status" value="1"/>
</dbReference>
<proteinExistence type="predicted"/>
<keyword evidence="3" id="KW-1185">Reference proteome</keyword>
<protein>
    <recommendedName>
        <fullName evidence="1">2EXR domain-containing protein</fullName>
    </recommendedName>
</protein>
<feature type="domain" description="2EXR" evidence="1">
    <location>
        <begin position="18"/>
        <end position="113"/>
    </location>
</feature>
<evidence type="ECO:0000259" key="1">
    <source>
        <dbReference type="Pfam" id="PF20150"/>
    </source>
</evidence>
<comment type="caution">
    <text evidence="2">The sequence shown here is derived from an EMBL/GenBank/DDBJ whole genome shotgun (WGS) entry which is preliminary data.</text>
</comment>
<dbReference type="Proteomes" id="UP000829685">
    <property type="component" value="Unassembled WGS sequence"/>
</dbReference>
<gene>
    <name evidence="2" type="ORF">JX265_009645</name>
</gene>
<organism evidence="2 3">
    <name type="scientific">Neoarthrinium moseri</name>
    <dbReference type="NCBI Taxonomy" id="1658444"/>
    <lineage>
        <taxon>Eukaryota</taxon>
        <taxon>Fungi</taxon>
        <taxon>Dikarya</taxon>
        <taxon>Ascomycota</taxon>
        <taxon>Pezizomycotina</taxon>
        <taxon>Sordariomycetes</taxon>
        <taxon>Xylariomycetidae</taxon>
        <taxon>Amphisphaeriales</taxon>
        <taxon>Apiosporaceae</taxon>
        <taxon>Neoarthrinium</taxon>
    </lineage>
</organism>
<dbReference type="InterPro" id="IPR045518">
    <property type="entry name" value="2EXR"/>
</dbReference>
<dbReference type="EMBL" id="JAFIMR010000030">
    <property type="protein sequence ID" value="KAI1861026.1"/>
    <property type="molecule type" value="Genomic_DNA"/>
</dbReference>
<dbReference type="Pfam" id="PF20150">
    <property type="entry name" value="2EXR"/>
    <property type="match status" value="1"/>
</dbReference>
<name>A0A9P9WFG9_9PEZI</name>
<dbReference type="PANTHER" id="PTHR35910">
    <property type="entry name" value="2EXR DOMAIN-CONTAINING PROTEIN"/>
    <property type="match status" value="1"/>
</dbReference>
<accession>A0A9P9WFG9</accession>
<dbReference type="AlphaFoldDB" id="A0A9P9WFG9"/>
<reference evidence="2" key="1">
    <citation type="submission" date="2021-03" db="EMBL/GenBank/DDBJ databases">
        <title>Revisited historic fungal species revealed as producer of novel bioactive compounds through whole genome sequencing and comparative genomics.</title>
        <authorList>
            <person name="Vignolle G.A."/>
            <person name="Hochenegger N."/>
            <person name="Mach R.L."/>
            <person name="Mach-Aigner A.R."/>
            <person name="Javad Rahimi M."/>
            <person name="Salim K.A."/>
            <person name="Chan C.M."/>
            <person name="Lim L.B.L."/>
            <person name="Cai F."/>
            <person name="Druzhinina I.S."/>
            <person name="U'Ren J.M."/>
            <person name="Derntl C."/>
        </authorList>
    </citation>
    <scope>NUCLEOTIDE SEQUENCE</scope>
    <source>
        <strain evidence="2">TUCIM 5799</strain>
    </source>
</reference>
<sequence length="314" mass="35441">MVFGEGLPMVEERGPLVFDDFSKLPIELRLKIWGYNLPGPRILPVHAHACSFRAFRDANDSVLTRVFSSPAKVPSNLHVCRESRAETLRTYRLLFGGHGHVGGIFLDPSIDIIYFEARSDTTFSDFVESVSMEHVAHTRYLAINAAAWDKLNTAVGSGAVLRSYFRTITKHFSHLKKLIFVRSDQNPLYSPDSVLVTENGGDLRLRRRVLEGILDVADQQPGAAFPPWDIMDISAEPEPAVAKYDESMLGYAPPQHSLADIRHDDGLPVEFARTRTLHYKQIMARKLEDLEQNRDVQKRYGLHGDTPPRFTPFA</sequence>
<evidence type="ECO:0000313" key="2">
    <source>
        <dbReference type="EMBL" id="KAI1861026.1"/>
    </source>
</evidence>
<evidence type="ECO:0000313" key="3">
    <source>
        <dbReference type="Proteomes" id="UP000829685"/>
    </source>
</evidence>